<dbReference type="GO" id="GO:0016020">
    <property type="term" value="C:membrane"/>
    <property type="evidence" value="ECO:0007669"/>
    <property type="project" value="UniProtKB-SubCell"/>
</dbReference>
<evidence type="ECO:0000313" key="7">
    <source>
        <dbReference type="Proteomes" id="UP000503447"/>
    </source>
</evidence>
<evidence type="ECO:0000256" key="2">
    <source>
        <dbReference type="ARBA" id="ARBA00022692"/>
    </source>
</evidence>
<evidence type="ECO:0000313" key="6">
    <source>
        <dbReference type="EMBL" id="QJX01054.1"/>
    </source>
</evidence>
<feature type="transmembrane region" description="Helical" evidence="5">
    <location>
        <begin position="377"/>
        <end position="396"/>
    </location>
</feature>
<keyword evidence="4 5" id="KW-0472">Membrane</keyword>
<reference evidence="7" key="1">
    <citation type="submission" date="2020-05" db="EMBL/GenBank/DDBJ databases">
        <title>Frigoriglobus tundricola gen. nov., sp. nov., a psychrotolerant cellulolytic planctomycete of the family Gemmataceae with two divergent copies of 16S rRNA gene.</title>
        <authorList>
            <person name="Kulichevskaya I.S."/>
            <person name="Ivanova A.A."/>
            <person name="Naumoff D.G."/>
            <person name="Beletsky A.V."/>
            <person name="Rijpstra W.I.C."/>
            <person name="Sinninghe Damste J.S."/>
            <person name="Mardanov A.V."/>
            <person name="Ravin N.V."/>
            <person name="Dedysh S.N."/>
        </authorList>
    </citation>
    <scope>NUCLEOTIDE SEQUENCE [LARGE SCALE GENOMIC DNA]</scope>
    <source>
        <strain evidence="7">PL17</strain>
    </source>
</reference>
<proteinExistence type="predicted"/>
<protein>
    <recommendedName>
        <fullName evidence="8">Amino acid permease</fullName>
    </recommendedName>
</protein>
<evidence type="ECO:0000256" key="4">
    <source>
        <dbReference type="ARBA" id="ARBA00023136"/>
    </source>
</evidence>
<dbReference type="Gene3D" id="1.20.1740.10">
    <property type="entry name" value="Amino acid/polyamine transporter I"/>
    <property type="match status" value="1"/>
</dbReference>
<feature type="transmembrane region" description="Helical" evidence="5">
    <location>
        <begin position="100"/>
        <end position="121"/>
    </location>
</feature>
<feature type="transmembrane region" description="Helical" evidence="5">
    <location>
        <begin position="141"/>
        <end position="161"/>
    </location>
</feature>
<feature type="transmembrane region" description="Helical" evidence="5">
    <location>
        <begin position="352"/>
        <end position="371"/>
    </location>
</feature>
<keyword evidence="7" id="KW-1185">Reference proteome</keyword>
<feature type="transmembrane region" description="Helical" evidence="5">
    <location>
        <begin position="173"/>
        <end position="194"/>
    </location>
</feature>
<evidence type="ECO:0000256" key="5">
    <source>
        <dbReference type="SAM" id="Phobius"/>
    </source>
</evidence>
<dbReference type="PIRSF" id="PIRSF006060">
    <property type="entry name" value="AA_transporter"/>
    <property type="match status" value="1"/>
</dbReference>
<sequence length="465" mass="48547">MADTQRTDRSPPPADERRFGYWAGHFVVVGSMIGTGILTTSGTILQKTGNPPALLGLWALGGVIALCGALTVAELATALPRPGGDYIFVREAYGRGAGFISGWATCALGFAAPVAVAAHAALTYLTTPYAADLAELLPPWIAVRLVPFGASALILVVAVIHARGHRHSAGLQAVATIVTAGVLLALALGGILFGRGDWRHLSAGGWPPASQWPVLAPWLILVGYSYSGWNGAGYLAGELRHPARTLPRCLVGGTLTVIVLYLAVNLAFVYALDPDQLKTLPEETVRPVAELATRALFGPEAARVVGASLGLCLVATVSAYILTGPRVALAMARDGVFPAFAARLHPTRGTPAAATLTLGVVSAGLVWAGSLEELLDYASVGLAALTGLTVASVFPLRRRADLPHPYRLPLYPLPPLVFLVFTGAVIGSVLADDQKRDTGLWSLATLLVGIPLSLLFPARPGRRAE</sequence>
<dbReference type="InterPro" id="IPR002293">
    <property type="entry name" value="AA/rel_permease1"/>
</dbReference>
<feature type="transmembrane region" description="Helical" evidence="5">
    <location>
        <begin position="214"/>
        <end position="237"/>
    </location>
</feature>
<feature type="transmembrane region" description="Helical" evidence="5">
    <location>
        <begin position="408"/>
        <end position="427"/>
    </location>
</feature>
<gene>
    <name evidence="6" type="ORF">FTUN_8692</name>
</gene>
<evidence type="ECO:0000256" key="3">
    <source>
        <dbReference type="ARBA" id="ARBA00022989"/>
    </source>
</evidence>
<evidence type="ECO:0008006" key="8">
    <source>
        <dbReference type="Google" id="ProtNLM"/>
    </source>
</evidence>
<feature type="transmembrane region" description="Helical" evidence="5">
    <location>
        <begin position="439"/>
        <end position="458"/>
    </location>
</feature>
<feature type="transmembrane region" description="Helical" evidence="5">
    <location>
        <begin position="301"/>
        <end position="323"/>
    </location>
</feature>
<dbReference type="EMBL" id="CP053452">
    <property type="protein sequence ID" value="QJX01054.1"/>
    <property type="molecule type" value="Genomic_DNA"/>
</dbReference>
<dbReference type="InterPro" id="IPR050598">
    <property type="entry name" value="AminoAcid_Transporter"/>
</dbReference>
<feature type="transmembrane region" description="Helical" evidence="5">
    <location>
        <begin position="249"/>
        <end position="272"/>
    </location>
</feature>
<dbReference type="PANTHER" id="PTHR11785:SF512">
    <property type="entry name" value="SOBREMESA, ISOFORM B"/>
    <property type="match status" value="1"/>
</dbReference>
<dbReference type="Pfam" id="PF13520">
    <property type="entry name" value="AA_permease_2"/>
    <property type="match status" value="1"/>
</dbReference>
<dbReference type="PANTHER" id="PTHR11785">
    <property type="entry name" value="AMINO ACID TRANSPORTER"/>
    <property type="match status" value="1"/>
</dbReference>
<evidence type="ECO:0000256" key="1">
    <source>
        <dbReference type="ARBA" id="ARBA00004141"/>
    </source>
</evidence>
<keyword evidence="3 5" id="KW-1133">Transmembrane helix</keyword>
<comment type="subcellular location">
    <subcellularLocation>
        <location evidence="1">Membrane</location>
        <topology evidence="1">Multi-pass membrane protein</topology>
    </subcellularLocation>
</comment>
<dbReference type="Proteomes" id="UP000503447">
    <property type="component" value="Chromosome"/>
</dbReference>
<feature type="transmembrane region" description="Helical" evidence="5">
    <location>
        <begin position="57"/>
        <end position="79"/>
    </location>
</feature>
<name>A0A6M5Z6M2_9BACT</name>
<dbReference type="AlphaFoldDB" id="A0A6M5Z6M2"/>
<organism evidence="6 7">
    <name type="scientific">Frigoriglobus tundricola</name>
    <dbReference type="NCBI Taxonomy" id="2774151"/>
    <lineage>
        <taxon>Bacteria</taxon>
        <taxon>Pseudomonadati</taxon>
        <taxon>Planctomycetota</taxon>
        <taxon>Planctomycetia</taxon>
        <taxon>Gemmatales</taxon>
        <taxon>Gemmataceae</taxon>
        <taxon>Frigoriglobus</taxon>
    </lineage>
</organism>
<dbReference type="RefSeq" id="WP_171475681.1">
    <property type="nucleotide sequence ID" value="NZ_CP053452.2"/>
</dbReference>
<dbReference type="KEGG" id="ftj:FTUN_8692"/>
<keyword evidence="2 5" id="KW-0812">Transmembrane</keyword>
<dbReference type="GO" id="GO:0015179">
    <property type="term" value="F:L-amino acid transmembrane transporter activity"/>
    <property type="evidence" value="ECO:0007669"/>
    <property type="project" value="TreeGrafter"/>
</dbReference>
<feature type="transmembrane region" description="Helical" evidence="5">
    <location>
        <begin position="21"/>
        <end position="45"/>
    </location>
</feature>
<accession>A0A6M5Z6M2</accession>